<gene>
    <name evidence="4" type="ORF">CAPTEDRAFT_192721</name>
</gene>
<evidence type="ECO:0000313" key="5">
    <source>
        <dbReference type="EnsemblMetazoa" id="CapteP192721"/>
    </source>
</evidence>
<dbReference type="EMBL" id="AMQN01013351">
    <property type="status" value="NOT_ANNOTATED_CDS"/>
    <property type="molecule type" value="Genomic_DNA"/>
</dbReference>
<proteinExistence type="predicted"/>
<reference evidence="5" key="3">
    <citation type="submission" date="2015-06" db="UniProtKB">
        <authorList>
            <consortium name="EnsemblMetazoa"/>
        </authorList>
    </citation>
    <scope>IDENTIFICATION</scope>
</reference>
<dbReference type="EMBL" id="KB310150">
    <property type="protein sequence ID" value="ELT92393.1"/>
    <property type="molecule type" value="Genomic_DNA"/>
</dbReference>
<keyword evidence="1" id="KW-0175">Coiled coil</keyword>
<feature type="region of interest" description="Disordered" evidence="2">
    <location>
        <begin position="92"/>
        <end position="114"/>
    </location>
</feature>
<evidence type="ECO:0000313" key="4">
    <source>
        <dbReference type="EMBL" id="ELT92393.1"/>
    </source>
</evidence>
<evidence type="ECO:0000313" key="6">
    <source>
        <dbReference type="Proteomes" id="UP000014760"/>
    </source>
</evidence>
<dbReference type="EnsemblMetazoa" id="CapteT192721">
    <property type="protein sequence ID" value="CapteP192721"/>
    <property type="gene ID" value="CapteG192721"/>
</dbReference>
<feature type="signal peptide" evidence="3">
    <location>
        <begin position="1"/>
        <end position="17"/>
    </location>
</feature>
<evidence type="ECO:0000256" key="3">
    <source>
        <dbReference type="SAM" id="SignalP"/>
    </source>
</evidence>
<reference evidence="4 6" key="2">
    <citation type="journal article" date="2013" name="Nature">
        <title>Insights into bilaterian evolution from three spiralian genomes.</title>
        <authorList>
            <person name="Simakov O."/>
            <person name="Marletaz F."/>
            <person name="Cho S.J."/>
            <person name="Edsinger-Gonzales E."/>
            <person name="Havlak P."/>
            <person name="Hellsten U."/>
            <person name="Kuo D.H."/>
            <person name="Larsson T."/>
            <person name="Lv J."/>
            <person name="Arendt D."/>
            <person name="Savage R."/>
            <person name="Osoegawa K."/>
            <person name="de Jong P."/>
            <person name="Grimwood J."/>
            <person name="Chapman J.A."/>
            <person name="Shapiro H."/>
            <person name="Aerts A."/>
            <person name="Otillar R.P."/>
            <person name="Terry A.Y."/>
            <person name="Boore J.L."/>
            <person name="Grigoriev I.V."/>
            <person name="Lindberg D.R."/>
            <person name="Seaver E.C."/>
            <person name="Weisblat D.A."/>
            <person name="Putnam N.H."/>
            <person name="Rokhsar D.S."/>
        </authorList>
    </citation>
    <scope>NUCLEOTIDE SEQUENCE</scope>
    <source>
        <strain evidence="4 6">I ESC-2004</strain>
    </source>
</reference>
<feature type="compositionally biased region" description="Acidic residues" evidence="2">
    <location>
        <begin position="96"/>
        <end position="114"/>
    </location>
</feature>
<feature type="chain" id="PRO_5008786941" evidence="3">
    <location>
        <begin position="18"/>
        <end position="114"/>
    </location>
</feature>
<organism evidence="4">
    <name type="scientific">Capitella teleta</name>
    <name type="common">Polychaete worm</name>
    <dbReference type="NCBI Taxonomy" id="283909"/>
    <lineage>
        <taxon>Eukaryota</taxon>
        <taxon>Metazoa</taxon>
        <taxon>Spiralia</taxon>
        <taxon>Lophotrochozoa</taxon>
        <taxon>Annelida</taxon>
        <taxon>Polychaeta</taxon>
        <taxon>Sedentaria</taxon>
        <taxon>Scolecida</taxon>
        <taxon>Capitellidae</taxon>
        <taxon>Capitella</taxon>
    </lineage>
</organism>
<keyword evidence="3" id="KW-0732">Signal</keyword>
<sequence>MGGLLFSLFAVILYTRMWKRRHSGWDYLYVSSTIEEEDLESGNVKFLSFKALIKAKTEFLANELKKQSEKLKRNHRKLLSTNRVKYMKLDTIGEYSDGEDEDGEDEDGEGKERS</sequence>
<protein>
    <submittedName>
        <fullName evidence="4 5">Uncharacterized protein</fullName>
    </submittedName>
</protein>
<feature type="coiled-coil region" evidence="1">
    <location>
        <begin position="54"/>
        <end position="81"/>
    </location>
</feature>
<name>R7TF63_CAPTE</name>
<dbReference type="HOGENOM" id="CLU_2186429_0_0_1"/>
<accession>R7TF63</accession>
<dbReference type="Proteomes" id="UP000014760">
    <property type="component" value="Unassembled WGS sequence"/>
</dbReference>
<evidence type="ECO:0000256" key="1">
    <source>
        <dbReference type="SAM" id="Coils"/>
    </source>
</evidence>
<evidence type="ECO:0000256" key="2">
    <source>
        <dbReference type="SAM" id="MobiDB-lite"/>
    </source>
</evidence>
<reference evidence="6" key="1">
    <citation type="submission" date="2012-12" db="EMBL/GenBank/DDBJ databases">
        <authorList>
            <person name="Hellsten U."/>
            <person name="Grimwood J."/>
            <person name="Chapman J.A."/>
            <person name="Shapiro H."/>
            <person name="Aerts A."/>
            <person name="Otillar R.P."/>
            <person name="Terry A.Y."/>
            <person name="Boore J.L."/>
            <person name="Simakov O."/>
            <person name="Marletaz F."/>
            <person name="Cho S.-J."/>
            <person name="Edsinger-Gonzales E."/>
            <person name="Havlak P."/>
            <person name="Kuo D.-H."/>
            <person name="Larsson T."/>
            <person name="Lv J."/>
            <person name="Arendt D."/>
            <person name="Savage R."/>
            <person name="Osoegawa K."/>
            <person name="de Jong P."/>
            <person name="Lindberg D.R."/>
            <person name="Seaver E.C."/>
            <person name="Weisblat D.A."/>
            <person name="Putnam N.H."/>
            <person name="Grigoriev I.V."/>
            <person name="Rokhsar D.S."/>
        </authorList>
    </citation>
    <scope>NUCLEOTIDE SEQUENCE</scope>
    <source>
        <strain evidence="6">I ESC-2004</strain>
    </source>
</reference>
<dbReference type="AlphaFoldDB" id="R7TF63"/>
<keyword evidence="6" id="KW-1185">Reference proteome</keyword>